<organism evidence="1 2">
    <name type="scientific">Candidatus Thiodiazotropha taylori</name>
    <dbReference type="NCBI Taxonomy" id="2792791"/>
    <lineage>
        <taxon>Bacteria</taxon>
        <taxon>Pseudomonadati</taxon>
        <taxon>Pseudomonadota</taxon>
        <taxon>Gammaproteobacteria</taxon>
        <taxon>Chromatiales</taxon>
        <taxon>Sedimenticolaceae</taxon>
        <taxon>Candidatus Thiodiazotropha</taxon>
    </lineage>
</organism>
<dbReference type="AlphaFoldDB" id="A0A944QTQ8"/>
<comment type="caution">
    <text evidence="1">The sequence shown here is derived from an EMBL/GenBank/DDBJ whole genome shotgun (WGS) entry which is preliminary data.</text>
</comment>
<dbReference type="EMBL" id="JAHHGM010000002">
    <property type="protein sequence ID" value="MBT2988010.1"/>
    <property type="molecule type" value="Genomic_DNA"/>
</dbReference>
<reference evidence="1 2" key="1">
    <citation type="submission" date="2021-05" db="EMBL/GenBank/DDBJ databases">
        <title>Genetic and Functional Diversity in Clade A Lucinid endosymbionts from the Bahamas.</title>
        <authorList>
            <person name="Giani N.M."/>
            <person name="Engel A.S."/>
            <person name="Campbell B.J."/>
        </authorList>
    </citation>
    <scope>NUCLEOTIDE SEQUENCE [LARGE SCALE GENOMIC DNA]</scope>
    <source>
        <strain evidence="1">LUC16012Gg_MoonRockCtena</strain>
    </source>
</reference>
<protein>
    <submittedName>
        <fullName evidence="1">Uncharacterized protein</fullName>
    </submittedName>
</protein>
<sequence length="297" mass="30745">MSHLTHDLEAVVADANAHLTAIAGGATDAHLNAIGVISATAEQARLSAETLEGGLAALDAAATAAADAYFDAIAWVRDAITSGGEMSPSQFGDLGTQLEDALGEGTDLDALLAEVVSYDSLGSDAVAAAQTAVDEASAALKTAEEDFAIRQAELEAASQAVTSWAVQAIDKGNLVYDLTAAVETAIAAGRLYEAVVHMQDLTYARNDLNGEISFDGHQFDANNSDADAVTTAMDSAWDTVHGNYEAALTALVDKQDDLYAAQLALAVAVADADERRARRLVDAAALVQVLHDAQIED</sequence>
<accession>A0A944QTQ8</accession>
<dbReference type="Proteomes" id="UP000770889">
    <property type="component" value="Unassembled WGS sequence"/>
</dbReference>
<evidence type="ECO:0000313" key="2">
    <source>
        <dbReference type="Proteomes" id="UP000770889"/>
    </source>
</evidence>
<evidence type="ECO:0000313" key="1">
    <source>
        <dbReference type="EMBL" id="MBT2988010.1"/>
    </source>
</evidence>
<proteinExistence type="predicted"/>
<name>A0A944QTQ8_9GAMM</name>
<gene>
    <name evidence="1" type="ORF">KME65_03510</name>
</gene>